<evidence type="ECO:0000313" key="3">
    <source>
        <dbReference type="Proteomes" id="UP001181046"/>
    </source>
</evidence>
<accession>A0ABU3F9X0</accession>
<protein>
    <submittedName>
        <fullName evidence="2">Uncharacterized protein</fullName>
    </submittedName>
</protein>
<sequence length="204" mass="23720">MKVHIIDFKEIRYRILLLISILLFFGCYLLDILIEPRETGFLFILVYFTAILLAASWAILNYIDNLRINPLYKNYHTIATFVASLTVSKDEREEVEQLMSDYVEDQVQNGAERETAEKEIIEQFRTSELQHNPAFFYIHSFNYLIKLGILFIVIGLILALIDLVMADAHTPAIDALEITLIGFGFGFWLTFALYRLLNQILMKK</sequence>
<name>A0ABU3F9X0_9ENTE</name>
<organism evidence="2 3">
    <name type="scientific">Enterococcus xiangfangensis</name>
    <dbReference type="NCBI Taxonomy" id="1296537"/>
    <lineage>
        <taxon>Bacteria</taxon>
        <taxon>Bacillati</taxon>
        <taxon>Bacillota</taxon>
        <taxon>Bacilli</taxon>
        <taxon>Lactobacillales</taxon>
        <taxon>Enterococcaceae</taxon>
        <taxon>Enterococcus</taxon>
    </lineage>
</organism>
<keyword evidence="1" id="KW-0472">Membrane</keyword>
<feature type="transmembrane region" description="Helical" evidence="1">
    <location>
        <begin position="178"/>
        <end position="197"/>
    </location>
</feature>
<keyword evidence="1" id="KW-0812">Transmembrane</keyword>
<dbReference type="Proteomes" id="UP001181046">
    <property type="component" value="Unassembled WGS sequence"/>
</dbReference>
<evidence type="ECO:0000313" key="2">
    <source>
        <dbReference type="EMBL" id="MDT2759454.1"/>
    </source>
</evidence>
<feature type="transmembrane region" description="Helical" evidence="1">
    <location>
        <begin position="143"/>
        <end position="166"/>
    </location>
</feature>
<dbReference type="EMBL" id="JARQAJ010000003">
    <property type="protein sequence ID" value="MDT2759454.1"/>
    <property type="molecule type" value="Genomic_DNA"/>
</dbReference>
<keyword evidence="1" id="KW-1133">Transmembrane helix</keyword>
<dbReference type="PROSITE" id="PS51257">
    <property type="entry name" value="PROKAR_LIPOPROTEIN"/>
    <property type="match status" value="1"/>
</dbReference>
<gene>
    <name evidence="2" type="ORF">P7H27_06715</name>
</gene>
<dbReference type="RefSeq" id="WP_311829877.1">
    <property type="nucleotide sequence ID" value="NZ_JARQAJ010000003.1"/>
</dbReference>
<reference evidence="2" key="1">
    <citation type="submission" date="2023-03" db="EMBL/GenBank/DDBJ databases">
        <authorList>
            <person name="Shen W."/>
            <person name="Cai J."/>
        </authorList>
    </citation>
    <scope>NUCLEOTIDE SEQUENCE</scope>
    <source>
        <strain evidence="2">P66-3</strain>
    </source>
</reference>
<feature type="transmembrane region" description="Helical" evidence="1">
    <location>
        <begin position="40"/>
        <end position="63"/>
    </location>
</feature>
<comment type="caution">
    <text evidence="2">The sequence shown here is derived from an EMBL/GenBank/DDBJ whole genome shotgun (WGS) entry which is preliminary data.</text>
</comment>
<evidence type="ECO:0000256" key="1">
    <source>
        <dbReference type="SAM" id="Phobius"/>
    </source>
</evidence>
<feature type="transmembrane region" description="Helical" evidence="1">
    <location>
        <begin position="12"/>
        <end position="34"/>
    </location>
</feature>
<keyword evidence="3" id="KW-1185">Reference proteome</keyword>
<proteinExistence type="predicted"/>